<dbReference type="EMBL" id="AONC01000028">
    <property type="protein sequence ID" value="EXJ15312.1"/>
    <property type="molecule type" value="Genomic_DNA"/>
</dbReference>
<evidence type="ECO:0000256" key="1">
    <source>
        <dbReference type="SAM" id="MobiDB-lite"/>
    </source>
</evidence>
<feature type="region of interest" description="Disordered" evidence="1">
    <location>
        <begin position="47"/>
        <end position="70"/>
    </location>
</feature>
<keyword evidence="3" id="KW-1185">Reference proteome</keyword>
<organism evidence="2 3">
    <name type="scientific">Imhoffiella purpurea</name>
    <dbReference type="NCBI Taxonomy" id="1249627"/>
    <lineage>
        <taxon>Bacteria</taxon>
        <taxon>Pseudomonadati</taxon>
        <taxon>Pseudomonadota</taxon>
        <taxon>Gammaproteobacteria</taxon>
        <taxon>Chromatiales</taxon>
        <taxon>Chromatiaceae</taxon>
        <taxon>Imhoffiella</taxon>
    </lineage>
</organism>
<reference evidence="2 3" key="1">
    <citation type="submission" date="2012-11" db="EMBL/GenBank/DDBJ databases">
        <title>Genome assembly of Thiorhodococcus sp. AK35.</title>
        <authorList>
            <person name="Nupur N."/>
            <person name="Khatri I."/>
            <person name="Subramanian S."/>
            <person name="Pinnaka A."/>
        </authorList>
    </citation>
    <scope>NUCLEOTIDE SEQUENCE [LARGE SCALE GENOMIC DNA]</scope>
    <source>
        <strain evidence="2 3">AK35</strain>
    </source>
</reference>
<comment type="caution">
    <text evidence="2">The sequence shown here is derived from an EMBL/GenBank/DDBJ whole genome shotgun (WGS) entry which is preliminary data.</text>
</comment>
<evidence type="ECO:0000313" key="3">
    <source>
        <dbReference type="Proteomes" id="UP000019460"/>
    </source>
</evidence>
<accession>W9VH16</accession>
<protein>
    <submittedName>
        <fullName evidence="2">Uncharacterized protein</fullName>
    </submittedName>
</protein>
<dbReference type="Proteomes" id="UP000019460">
    <property type="component" value="Unassembled WGS sequence"/>
</dbReference>
<feature type="compositionally biased region" description="Pro residues" evidence="1">
    <location>
        <begin position="51"/>
        <end position="60"/>
    </location>
</feature>
<dbReference type="AlphaFoldDB" id="W9VH16"/>
<sequence length="123" mass="13544">MEEPLNRKGAKGTKGFNLLPARGRKADMIEGFTGLEQQVERSGPAVAIPARSPPRSPPDACPASIEPRRPPERSIVCRPCRARRRNAISLARYQVLHWSTITYDLSAISGVRHRSGEVAYPAD</sequence>
<evidence type="ECO:0000313" key="2">
    <source>
        <dbReference type="EMBL" id="EXJ15312.1"/>
    </source>
</evidence>
<gene>
    <name evidence="2" type="ORF">D779_1610</name>
</gene>
<name>W9VH16_9GAMM</name>
<proteinExistence type="predicted"/>